<reference evidence="2" key="1">
    <citation type="submission" date="2025-08" db="UniProtKB">
        <authorList>
            <consortium name="Ensembl"/>
        </authorList>
    </citation>
    <scope>IDENTIFICATION</scope>
</reference>
<feature type="region of interest" description="Disordered" evidence="1">
    <location>
        <begin position="1"/>
        <end position="48"/>
    </location>
</feature>
<protein>
    <recommendedName>
        <fullName evidence="4">HEAT repeat-containing protein 4</fullName>
    </recommendedName>
</protein>
<keyword evidence="3" id="KW-1185">Reference proteome</keyword>
<accession>A0A8C6YQG1</accession>
<name>A0A8C6YQG1_NOTPE</name>
<feature type="region of interest" description="Disordered" evidence="1">
    <location>
        <begin position="212"/>
        <end position="237"/>
    </location>
</feature>
<reference evidence="2" key="2">
    <citation type="submission" date="2025-09" db="UniProtKB">
        <authorList>
            <consortium name="Ensembl"/>
        </authorList>
    </citation>
    <scope>IDENTIFICATION</scope>
</reference>
<feature type="compositionally biased region" description="Polar residues" evidence="1">
    <location>
        <begin position="270"/>
        <end position="287"/>
    </location>
</feature>
<dbReference type="AlphaFoldDB" id="A0A8C6YQG1"/>
<feature type="compositionally biased region" description="Basic and acidic residues" evidence="1">
    <location>
        <begin position="290"/>
        <end position="304"/>
    </location>
</feature>
<evidence type="ECO:0000256" key="1">
    <source>
        <dbReference type="SAM" id="MobiDB-lite"/>
    </source>
</evidence>
<evidence type="ECO:0008006" key="4">
    <source>
        <dbReference type="Google" id="ProtNLM"/>
    </source>
</evidence>
<organism evidence="2 3">
    <name type="scientific">Nothoprocta perdicaria</name>
    <name type="common">Chilean tinamou</name>
    <name type="synonym">Crypturus perdicarius</name>
    <dbReference type="NCBI Taxonomy" id="30464"/>
    <lineage>
        <taxon>Eukaryota</taxon>
        <taxon>Metazoa</taxon>
        <taxon>Chordata</taxon>
        <taxon>Craniata</taxon>
        <taxon>Vertebrata</taxon>
        <taxon>Euteleostomi</taxon>
        <taxon>Archelosauria</taxon>
        <taxon>Archosauria</taxon>
        <taxon>Dinosauria</taxon>
        <taxon>Saurischia</taxon>
        <taxon>Theropoda</taxon>
        <taxon>Coelurosauria</taxon>
        <taxon>Aves</taxon>
        <taxon>Palaeognathae</taxon>
        <taxon>Tinamiformes</taxon>
        <taxon>Tinamidae</taxon>
        <taxon>Nothoprocta</taxon>
    </lineage>
</organism>
<dbReference type="Proteomes" id="UP000694420">
    <property type="component" value="Unplaced"/>
</dbReference>
<feature type="region of interest" description="Disordered" evidence="1">
    <location>
        <begin position="266"/>
        <end position="304"/>
    </location>
</feature>
<proteinExistence type="predicted"/>
<evidence type="ECO:0000313" key="2">
    <source>
        <dbReference type="Ensembl" id="ENSNPEP00000003566.1"/>
    </source>
</evidence>
<sequence length="634" mass="72847">MCQTRFQGAVPKRQVPTHDGISETSLQPTGYCPGRSRPRGRRSWGPPPHLLPQSLPFLSQTLLPYRLPMEKETFSLNYNRRSGAEERGVLAECLQVHGGPAVTFHSDQHQLYYLRKYVRHIVESLSFSKDVLEQQGLSYKEYNFKHLYDPSDIIQKPKSEKPIVVNLKHSARSHPQKQPLLPKKNSGLFPKLRKEDSLWGSKLETLPRRFLPPVPSCKTPGMQASPSKPCEKVSGSLRRKQKKWISEKNTLESQMMTWEMEKTRLEKQNRTTLQRTANQQKPRSGSVQRHPVDGEKQKCNAIRDELSSNRDVKMSDNIQGKENDMGIISQTQAEKTPRTVLPISSRYGGRVLFPSVSLSTVNPADKNDTADATERTSLNSESSAQRYLISRVGKHTYTPKNTFERELYFGKVHIIWPKFISKVRMKDFFILENHDQYCKHLQQPFPRQPECWGCKSQRRTVAWRPKKGAFRWIALPTLTPYFVQNDEESPPTKAKEVQKEFKEPNKEVSWETQVLRATLEQWKDAWDLREWIVLFKSTWSIMNSNTAVTESARKCSVTQDVFAELGPLLSEALRDPNAHVRMASALCHYALGDRSEEARAVMKDALEHGKRALWKLPCGVYIPSGSSVRSYLTF</sequence>
<dbReference type="Ensembl" id="ENSNPET00000003643.1">
    <property type="protein sequence ID" value="ENSNPEP00000003566.1"/>
    <property type="gene ID" value="ENSNPEG00000002732.1"/>
</dbReference>
<evidence type="ECO:0000313" key="3">
    <source>
        <dbReference type="Proteomes" id="UP000694420"/>
    </source>
</evidence>